<dbReference type="EMBL" id="CP099397">
    <property type="protein sequence ID" value="USR41207.1"/>
    <property type="molecule type" value="Genomic_DNA"/>
</dbReference>
<protein>
    <submittedName>
        <fullName evidence="1">Imm39 family immunity protein</fullName>
    </submittedName>
</protein>
<dbReference type="InterPro" id="IPR029081">
    <property type="entry name" value="Imm39"/>
</dbReference>
<reference evidence="1" key="1">
    <citation type="submission" date="2022-06" db="EMBL/GenBank/DDBJ databases">
        <title>Complete genome of Pseudomonas hydrolytica DSWY01T.</title>
        <authorList>
            <person name="Jung J."/>
            <person name="Jeon C.O."/>
        </authorList>
    </citation>
    <scope>NUCLEOTIDE SEQUENCE</scope>
    <source>
        <strain evidence="1">DSWY01</strain>
    </source>
</reference>
<name>A0ABY5ACF5_9GAMM</name>
<dbReference type="Pfam" id="PF15568">
    <property type="entry name" value="Imm39"/>
    <property type="match status" value="1"/>
</dbReference>
<evidence type="ECO:0000313" key="1">
    <source>
        <dbReference type="EMBL" id="USR41207.1"/>
    </source>
</evidence>
<sequence length="103" mass="11375">MNDYLLLLGGVGLVKGKVKGFGPALLQASKDLSECMRLSGWSTSAPFDKVSLIVKYGADTSQKVEIGRINKHKELEASIQIPLQQLQNSSNLDAEIKKFQFMY</sequence>
<organism evidence="1 2">
    <name type="scientific">Ectopseudomonas hydrolytica</name>
    <dbReference type="NCBI Taxonomy" id="2493633"/>
    <lineage>
        <taxon>Bacteria</taxon>
        <taxon>Pseudomonadati</taxon>
        <taxon>Pseudomonadota</taxon>
        <taxon>Gammaproteobacteria</taxon>
        <taxon>Pseudomonadales</taxon>
        <taxon>Pseudomonadaceae</taxon>
        <taxon>Ectopseudomonas</taxon>
    </lineage>
</organism>
<proteinExistence type="predicted"/>
<keyword evidence="2" id="KW-1185">Reference proteome</keyword>
<dbReference type="RefSeq" id="WP_129483866.1">
    <property type="nucleotide sequence ID" value="NZ_CP099397.1"/>
</dbReference>
<accession>A0ABY5ACF5</accession>
<gene>
    <name evidence="1" type="ORF">L1F06_007170</name>
</gene>
<dbReference type="GeneID" id="300080741"/>
<evidence type="ECO:0000313" key="2">
    <source>
        <dbReference type="Proteomes" id="UP001054897"/>
    </source>
</evidence>
<dbReference type="Proteomes" id="UP001054897">
    <property type="component" value="Chromosome"/>
</dbReference>